<accession>A0AAX2F5V5</accession>
<comment type="caution">
    <text evidence="1">The sequence shown here is derived from an EMBL/GenBank/DDBJ whole genome shotgun (WGS) entry which is preliminary data.</text>
</comment>
<gene>
    <name evidence="1" type="ORF">SAMN05444364_12548</name>
</gene>
<evidence type="ECO:0000313" key="1">
    <source>
        <dbReference type="EMBL" id="SHG00404.1"/>
    </source>
</evidence>
<protein>
    <recommendedName>
        <fullName evidence="3">Molecular chaperone DnaJ</fullName>
    </recommendedName>
</protein>
<name>A0AAX2F5V5_9BACT</name>
<dbReference type="Proteomes" id="UP000184105">
    <property type="component" value="Unassembled WGS sequence"/>
</dbReference>
<sequence length="76" mass="8809">MCKEKRFIEISPGLVTPGGRMTDQVESQGHICPYCQGNGYRWQEDDWQERYKKECPICRGSGKLDAVIRVEWKASE</sequence>
<organism evidence="1 2">
    <name type="scientific">Prevotella scopos JCM 17725</name>
    <dbReference type="NCBI Taxonomy" id="1236518"/>
    <lineage>
        <taxon>Bacteria</taxon>
        <taxon>Pseudomonadati</taxon>
        <taxon>Bacteroidota</taxon>
        <taxon>Bacteroidia</taxon>
        <taxon>Bacteroidales</taxon>
        <taxon>Prevotellaceae</taxon>
        <taxon>Prevotella</taxon>
    </lineage>
</organism>
<reference evidence="1 2" key="1">
    <citation type="submission" date="2016-11" db="EMBL/GenBank/DDBJ databases">
        <authorList>
            <person name="Varghese N."/>
            <person name="Submissions S."/>
        </authorList>
    </citation>
    <scope>NUCLEOTIDE SEQUENCE [LARGE SCALE GENOMIC DNA]</scope>
    <source>
        <strain evidence="1 2">DSM 22613</strain>
    </source>
</reference>
<dbReference type="Gene3D" id="6.20.20.10">
    <property type="match status" value="1"/>
</dbReference>
<dbReference type="InterPro" id="IPR036410">
    <property type="entry name" value="HSP_DnaJ_Cys-rich_dom_sf"/>
</dbReference>
<dbReference type="RefSeq" id="WP_025838495.1">
    <property type="nucleotide sequence ID" value="NZ_BAKP01000020.1"/>
</dbReference>
<keyword evidence="2" id="KW-1185">Reference proteome</keyword>
<proteinExistence type="predicted"/>
<evidence type="ECO:0008006" key="3">
    <source>
        <dbReference type="Google" id="ProtNLM"/>
    </source>
</evidence>
<evidence type="ECO:0000313" key="2">
    <source>
        <dbReference type="Proteomes" id="UP000184105"/>
    </source>
</evidence>
<dbReference type="EMBL" id="FQWA01000025">
    <property type="protein sequence ID" value="SHG00404.1"/>
    <property type="molecule type" value="Genomic_DNA"/>
</dbReference>
<dbReference type="SUPFAM" id="SSF57938">
    <property type="entry name" value="DnaJ/Hsp40 cysteine-rich domain"/>
    <property type="match status" value="1"/>
</dbReference>
<dbReference type="AlphaFoldDB" id="A0AAX2F5V5"/>